<dbReference type="EMBL" id="LN681225">
    <property type="protein sequence ID" value="CEK09193.1"/>
    <property type="molecule type" value="Genomic_DNA"/>
</dbReference>
<name>A0A0A8UKG5_LEGHA</name>
<evidence type="ECO:0000256" key="1">
    <source>
        <dbReference type="SAM" id="Phobius"/>
    </source>
</evidence>
<feature type="transmembrane region" description="Helical" evidence="1">
    <location>
        <begin position="7"/>
        <end position="25"/>
    </location>
</feature>
<accession>A0A0A8UKG5</accession>
<sequence>MASLNHLIMAAICGFLLWFLNLFILSPLINLGLNCLLLIMLIIYLMQFLGVIRELLPAIKLF</sequence>
<dbReference type="Proteomes" id="UP000032803">
    <property type="component" value="Chromosome I"/>
</dbReference>
<dbReference type="KEGG" id="lha:LHA_0073"/>
<evidence type="ECO:0000313" key="3">
    <source>
        <dbReference type="Proteomes" id="UP000032803"/>
    </source>
</evidence>
<evidence type="ECO:0000313" key="2">
    <source>
        <dbReference type="EMBL" id="CEK09193.1"/>
    </source>
</evidence>
<keyword evidence="3" id="KW-1185">Reference proteome</keyword>
<protein>
    <recommendedName>
        <fullName evidence="4">Transmembrane protein</fullName>
    </recommendedName>
</protein>
<evidence type="ECO:0008006" key="4">
    <source>
        <dbReference type="Google" id="ProtNLM"/>
    </source>
</evidence>
<keyword evidence="1" id="KW-1133">Transmembrane helix</keyword>
<keyword evidence="1" id="KW-0812">Transmembrane</keyword>
<proteinExistence type="predicted"/>
<gene>
    <name evidence="2" type="ORF">LHA_0073</name>
</gene>
<keyword evidence="1" id="KW-0472">Membrane</keyword>
<reference evidence="3" key="1">
    <citation type="submission" date="2014-09" db="EMBL/GenBank/DDBJ databases">
        <authorList>
            <person name="Gomez-Valero L."/>
        </authorList>
    </citation>
    <scope>NUCLEOTIDE SEQUENCE [LARGE SCALE GENOMIC DNA]</scope>
    <source>
        <strain evidence="3">ATCC35250</strain>
    </source>
</reference>
<dbReference type="HOGENOM" id="CLU_166776_1_0_6"/>
<organism evidence="2 3">
    <name type="scientific">Legionella hackeliae</name>
    <dbReference type="NCBI Taxonomy" id="449"/>
    <lineage>
        <taxon>Bacteria</taxon>
        <taxon>Pseudomonadati</taxon>
        <taxon>Pseudomonadota</taxon>
        <taxon>Gammaproteobacteria</taxon>
        <taxon>Legionellales</taxon>
        <taxon>Legionellaceae</taxon>
        <taxon>Legionella</taxon>
    </lineage>
</organism>
<feature type="transmembrane region" description="Helical" evidence="1">
    <location>
        <begin position="31"/>
        <end position="52"/>
    </location>
</feature>
<dbReference type="AlphaFoldDB" id="A0A0A8UKG5"/>